<feature type="compositionally biased region" description="Polar residues" evidence="1">
    <location>
        <begin position="1"/>
        <end position="33"/>
    </location>
</feature>
<keyword evidence="3" id="KW-1185">Reference proteome</keyword>
<name>A0A839GVS2_9BACT</name>
<dbReference type="EMBL" id="JACJIQ010000013">
    <property type="protein sequence ID" value="MBA9078528.1"/>
    <property type="molecule type" value="Genomic_DNA"/>
</dbReference>
<comment type="caution">
    <text evidence="2">The sequence shown here is derived from an EMBL/GenBank/DDBJ whole genome shotgun (WGS) entry which is preliminary data.</text>
</comment>
<gene>
    <name evidence="2" type="ORF">FHS90_003256</name>
</gene>
<dbReference type="Proteomes" id="UP000563094">
    <property type="component" value="Unassembled WGS sequence"/>
</dbReference>
<protein>
    <submittedName>
        <fullName evidence="2">BRCT domain type II-containing protein</fullName>
    </submittedName>
</protein>
<reference evidence="2 3" key="1">
    <citation type="submission" date="2020-08" db="EMBL/GenBank/DDBJ databases">
        <title>Genomic Encyclopedia of Type Strains, Phase IV (KMG-IV): sequencing the most valuable type-strain genomes for metagenomic binning, comparative biology and taxonomic classification.</title>
        <authorList>
            <person name="Goeker M."/>
        </authorList>
    </citation>
    <scope>NUCLEOTIDE SEQUENCE [LARGE SCALE GENOMIC DNA]</scope>
    <source>
        <strain evidence="2 3">DSM 29854</strain>
    </source>
</reference>
<proteinExistence type="predicted"/>
<dbReference type="RefSeq" id="WP_066830731.1">
    <property type="nucleotide sequence ID" value="NZ_JACJIQ010000013.1"/>
</dbReference>
<evidence type="ECO:0000256" key="1">
    <source>
        <dbReference type="SAM" id="MobiDB-lite"/>
    </source>
</evidence>
<evidence type="ECO:0000313" key="2">
    <source>
        <dbReference type="EMBL" id="MBA9078528.1"/>
    </source>
</evidence>
<feature type="region of interest" description="Disordered" evidence="1">
    <location>
        <begin position="1"/>
        <end position="38"/>
    </location>
</feature>
<accession>A0A839GVS2</accession>
<dbReference type="AlphaFoldDB" id="A0A839GVS2"/>
<organism evidence="2 3">
    <name type="scientific">Rufibacter quisquiliarum</name>
    <dbReference type="NCBI Taxonomy" id="1549639"/>
    <lineage>
        <taxon>Bacteria</taxon>
        <taxon>Pseudomonadati</taxon>
        <taxon>Bacteroidota</taxon>
        <taxon>Cytophagia</taxon>
        <taxon>Cytophagales</taxon>
        <taxon>Hymenobacteraceae</taxon>
        <taxon>Rufibacter</taxon>
    </lineage>
</organism>
<sequence length="113" mass="11580">MENQTNQLPQADASQATSYDQDSANRTNASAQANGKGGMLDSITGSLSNIQVPQAVKDFGATCARTYNGLSTTQKVIGGAALALGAGYLAASKQGWVSQGKMALKNRKAGKNA</sequence>
<evidence type="ECO:0000313" key="3">
    <source>
        <dbReference type="Proteomes" id="UP000563094"/>
    </source>
</evidence>